<reference evidence="2" key="2">
    <citation type="submission" date="2021-08" db="EMBL/GenBank/DDBJ databases">
        <authorList>
            <person name="Tani A."/>
            <person name="Ola A."/>
            <person name="Ogura Y."/>
            <person name="Katsura K."/>
            <person name="Hayashi T."/>
        </authorList>
    </citation>
    <scope>NUCLEOTIDE SEQUENCE</scope>
    <source>
        <strain evidence="2">DSM 17168</strain>
    </source>
</reference>
<comment type="caution">
    <text evidence="2">The sequence shown here is derived from an EMBL/GenBank/DDBJ whole genome shotgun (WGS) entry which is preliminary data.</text>
</comment>
<evidence type="ECO:0000313" key="2">
    <source>
        <dbReference type="EMBL" id="GJE04372.1"/>
    </source>
</evidence>
<keyword evidence="3" id="KW-1185">Reference proteome</keyword>
<dbReference type="Proteomes" id="UP001055153">
    <property type="component" value="Unassembled WGS sequence"/>
</dbReference>
<protein>
    <submittedName>
        <fullName evidence="2">Uncharacterized protein</fullName>
    </submittedName>
</protein>
<dbReference type="RefSeq" id="WP_238241729.1">
    <property type="nucleotide sequence ID" value="NZ_BPQQ01000116.1"/>
</dbReference>
<feature type="compositionally biased region" description="Basic and acidic residues" evidence="1">
    <location>
        <begin position="1"/>
        <end position="13"/>
    </location>
</feature>
<name>A0ABQ4SMK3_9HYPH</name>
<accession>A0ABQ4SMK3</accession>
<gene>
    <name evidence="2" type="ORF">GMJLKIPL_6333</name>
</gene>
<feature type="region of interest" description="Disordered" evidence="1">
    <location>
        <begin position="1"/>
        <end position="20"/>
    </location>
</feature>
<dbReference type="EMBL" id="BPQQ01000116">
    <property type="protein sequence ID" value="GJE04372.1"/>
    <property type="molecule type" value="Genomic_DNA"/>
</dbReference>
<sequence length="57" mass="5924">MRRPIAERTRQAEAGDTGLTVAPQDHGFVAIHGRTDIDALVKTVQGATIQGTLAGGP</sequence>
<evidence type="ECO:0000256" key="1">
    <source>
        <dbReference type="SAM" id="MobiDB-lite"/>
    </source>
</evidence>
<proteinExistence type="predicted"/>
<organism evidence="2 3">
    <name type="scientific">Methylobacterium isbiliense</name>
    <dbReference type="NCBI Taxonomy" id="315478"/>
    <lineage>
        <taxon>Bacteria</taxon>
        <taxon>Pseudomonadati</taxon>
        <taxon>Pseudomonadota</taxon>
        <taxon>Alphaproteobacteria</taxon>
        <taxon>Hyphomicrobiales</taxon>
        <taxon>Methylobacteriaceae</taxon>
        <taxon>Methylobacterium</taxon>
    </lineage>
</organism>
<reference evidence="2" key="1">
    <citation type="journal article" date="2021" name="Front. Microbiol.">
        <title>Comprehensive Comparative Genomics and Phenotyping of Methylobacterium Species.</title>
        <authorList>
            <person name="Alessa O."/>
            <person name="Ogura Y."/>
            <person name="Fujitani Y."/>
            <person name="Takami H."/>
            <person name="Hayashi T."/>
            <person name="Sahin N."/>
            <person name="Tani A."/>
        </authorList>
    </citation>
    <scope>NUCLEOTIDE SEQUENCE</scope>
    <source>
        <strain evidence="2">DSM 17168</strain>
    </source>
</reference>
<evidence type="ECO:0000313" key="3">
    <source>
        <dbReference type="Proteomes" id="UP001055153"/>
    </source>
</evidence>